<proteinExistence type="predicted"/>
<evidence type="ECO:0000313" key="1">
    <source>
        <dbReference type="EMBL" id="CAF2042179.1"/>
    </source>
</evidence>
<dbReference type="EMBL" id="HG994363">
    <property type="protein sequence ID" value="CAF2042179.1"/>
    <property type="molecule type" value="Genomic_DNA"/>
</dbReference>
<reference evidence="1" key="1">
    <citation type="submission" date="2021-01" db="EMBL/GenBank/DDBJ databases">
        <authorList>
            <consortium name="Genoscope - CEA"/>
            <person name="William W."/>
        </authorList>
    </citation>
    <scope>NUCLEOTIDE SEQUENCE</scope>
</reference>
<name>A0A816P031_BRANA</name>
<gene>
    <name evidence="1" type="ORF">DARMORV10_A09P24540.1</name>
</gene>
<accession>A0A816P031</accession>
<dbReference type="AlphaFoldDB" id="A0A816P031"/>
<sequence>MAEFLILNISEGLLKKKKEYMRRFETMLLKRPRVVSEQVGHAWDLPDNKFGAAYARVMGPRNFSPFRP</sequence>
<dbReference type="Proteomes" id="UP001295469">
    <property type="component" value="Chromosome A09"/>
</dbReference>
<organism evidence="1">
    <name type="scientific">Brassica napus</name>
    <name type="common">Rape</name>
    <dbReference type="NCBI Taxonomy" id="3708"/>
    <lineage>
        <taxon>Eukaryota</taxon>
        <taxon>Viridiplantae</taxon>
        <taxon>Streptophyta</taxon>
        <taxon>Embryophyta</taxon>
        <taxon>Tracheophyta</taxon>
        <taxon>Spermatophyta</taxon>
        <taxon>Magnoliopsida</taxon>
        <taxon>eudicotyledons</taxon>
        <taxon>Gunneridae</taxon>
        <taxon>Pentapetalae</taxon>
        <taxon>rosids</taxon>
        <taxon>malvids</taxon>
        <taxon>Brassicales</taxon>
        <taxon>Brassicaceae</taxon>
        <taxon>Brassiceae</taxon>
        <taxon>Brassica</taxon>
    </lineage>
</organism>
<protein>
    <submittedName>
        <fullName evidence="1">(rape) hypothetical protein</fullName>
    </submittedName>
</protein>